<dbReference type="PANTHER" id="PTHR11017:SF290">
    <property type="entry name" value="ADP-RIBOSYL CYCLASE_CYCLIC ADP-RIBOSE HYDROLASE"/>
    <property type="match status" value="1"/>
</dbReference>
<gene>
    <name evidence="2" type="ORF">TSUD_162180</name>
</gene>
<protein>
    <recommendedName>
        <fullName evidence="1">TIR domain-containing protein</fullName>
    </recommendedName>
</protein>
<reference evidence="3" key="1">
    <citation type="journal article" date="2017" name="Front. Plant Sci.">
        <title>Climate Clever Clovers: New Paradigm to Reduce the Environmental Footprint of Ruminants by Breeding Low Methanogenic Forages Utilizing Haplotype Variation.</title>
        <authorList>
            <person name="Kaur P."/>
            <person name="Appels R."/>
            <person name="Bayer P.E."/>
            <person name="Keeble-Gagnere G."/>
            <person name="Wang J."/>
            <person name="Hirakawa H."/>
            <person name="Shirasawa K."/>
            <person name="Vercoe P."/>
            <person name="Stefanova K."/>
            <person name="Durmic Z."/>
            <person name="Nichols P."/>
            <person name="Revell C."/>
            <person name="Isobe S.N."/>
            <person name="Edwards D."/>
            <person name="Erskine W."/>
        </authorList>
    </citation>
    <scope>NUCLEOTIDE SEQUENCE [LARGE SCALE GENOMIC DNA]</scope>
    <source>
        <strain evidence="3">cv. Daliak</strain>
    </source>
</reference>
<dbReference type="InterPro" id="IPR000157">
    <property type="entry name" value="TIR_dom"/>
</dbReference>
<dbReference type="InterPro" id="IPR035897">
    <property type="entry name" value="Toll_tir_struct_dom_sf"/>
</dbReference>
<dbReference type="OrthoDB" id="1627220at2759"/>
<keyword evidence="3" id="KW-1185">Reference proteome</keyword>
<dbReference type="PROSITE" id="PS50104">
    <property type="entry name" value="TIR"/>
    <property type="match status" value="1"/>
</dbReference>
<evidence type="ECO:0000313" key="2">
    <source>
        <dbReference type="EMBL" id="GAU35113.1"/>
    </source>
</evidence>
<name>A0A2Z6MYY9_TRISU</name>
<sequence>MAAIADCRAKFKQIVFPVFYDVDPSHVRKQNGFYESAFVLHTETFKDDPQKVYRWKKAMTCFATSAGWDVRNKQEVEEIEKIVQAVIEKLGHRFSGNADDLIGMQPQ</sequence>
<accession>A0A2Z6MYY9</accession>
<dbReference type="InterPro" id="IPR044974">
    <property type="entry name" value="Disease_R_plants"/>
</dbReference>
<dbReference type="Pfam" id="PF01582">
    <property type="entry name" value="TIR"/>
    <property type="match status" value="1"/>
</dbReference>
<dbReference type="EMBL" id="DF973576">
    <property type="protein sequence ID" value="GAU35113.1"/>
    <property type="molecule type" value="Genomic_DNA"/>
</dbReference>
<proteinExistence type="predicted"/>
<dbReference type="PANTHER" id="PTHR11017">
    <property type="entry name" value="LEUCINE-RICH REPEAT-CONTAINING PROTEIN"/>
    <property type="match status" value="1"/>
</dbReference>
<dbReference type="GO" id="GO:0007165">
    <property type="term" value="P:signal transduction"/>
    <property type="evidence" value="ECO:0007669"/>
    <property type="project" value="InterPro"/>
</dbReference>
<feature type="domain" description="TIR" evidence="1">
    <location>
        <begin position="1"/>
        <end position="90"/>
    </location>
</feature>
<feature type="non-terminal residue" evidence="2">
    <location>
        <position position="107"/>
    </location>
</feature>
<organism evidence="2 3">
    <name type="scientific">Trifolium subterraneum</name>
    <name type="common">Subterranean clover</name>
    <dbReference type="NCBI Taxonomy" id="3900"/>
    <lineage>
        <taxon>Eukaryota</taxon>
        <taxon>Viridiplantae</taxon>
        <taxon>Streptophyta</taxon>
        <taxon>Embryophyta</taxon>
        <taxon>Tracheophyta</taxon>
        <taxon>Spermatophyta</taxon>
        <taxon>Magnoliopsida</taxon>
        <taxon>eudicotyledons</taxon>
        <taxon>Gunneridae</taxon>
        <taxon>Pentapetalae</taxon>
        <taxon>rosids</taxon>
        <taxon>fabids</taxon>
        <taxon>Fabales</taxon>
        <taxon>Fabaceae</taxon>
        <taxon>Papilionoideae</taxon>
        <taxon>50 kb inversion clade</taxon>
        <taxon>NPAAA clade</taxon>
        <taxon>Hologalegina</taxon>
        <taxon>IRL clade</taxon>
        <taxon>Trifolieae</taxon>
        <taxon>Trifolium</taxon>
    </lineage>
</organism>
<evidence type="ECO:0000313" key="3">
    <source>
        <dbReference type="Proteomes" id="UP000242715"/>
    </source>
</evidence>
<dbReference type="SUPFAM" id="SSF52200">
    <property type="entry name" value="Toll/Interleukin receptor TIR domain"/>
    <property type="match status" value="1"/>
</dbReference>
<dbReference type="GO" id="GO:0006952">
    <property type="term" value="P:defense response"/>
    <property type="evidence" value="ECO:0007669"/>
    <property type="project" value="InterPro"/>
</dbReference>
<dbReference type="Gene3D" id="3.40.50.10140">
    <property type="entry name" value="Toll/interleukin-1 receptor homology (TIR) domain"/>
    <property type="match status" value="1"/>
</dbReference>
<dbReference type="Proteomes" id="UP000242715">
    <property type="component" value="Unassembled WGS sequence"/>
</dbReference>
<dbReference type="AlphaFoldDB" id="A0A2Z6MYY9"/>
<evidence type="ECO:0000259" key="1">
    <source>
        <dbReference type="PROSITE" id="PS50104"/>
    </source>
</evidence>